<dbReference type="Pfam" id="PF00622">
    <property type="entry name" value="SPRY"/>
    <property type="match status" value="2"/>
</dbReference>
<proteinExistence type="predicted"/>
<protein>
    <submittedName>
        <fullName evidence="4">Set1/Ash2 histone methyltransferase complex subunit ASH2</fullName>
    </submittedName>
</protein>
<dbReference type="SMART" id="SM00449">
    <property type="entry name" value="SPRY"/>
    <property type="match status" value="1"/>
</dbReference>
<dbReference type="GO" id="GO:0008168">
    <property type="term" value="F:methyltransferase activity"/>
    <property type="evidence" value="ECO:0007669"/>
    <property type="project" value="UniProtKB-KW"/>
</dbReference>
<dbReference type="InterPro" id="IPR001870">
    <property type="entry name" value="B30.2/SPRY"/>
</dbReference>
<dbReference type="InterPro" id="IPR003877">
    <property type="entry name" value="SPRY_dom"/>
</dbReference>
<keyword evidence="4" id="KW-0489">Methyltransferase</keyword>
<comment type="subcellular location">
    <subcellularLocation>
        <location evidence="1">Nucleus</location>
    </subcellularLocation>
</comment>
<evidence type="ECO:0000259" key="3">
    <source>
        <dbReference type="PROSITE" id="PS50188"/>
    </source>
</evidence>
<dbReference type="GO" id="GO:0032259">
    <property type="term" value="P:methylation"/>
    <property type="evidence" value="ECO:0007669"/>
    <property type="project" value="UniProtKB-KW"/>
</dbReference>
<accession>A0A6G1SB82</accession>
<keyword evidence="4" id="KW-0808">Transferase</keyword>
<dbReference type="PROSITE" id="PS50188">
    <property type="entry name" value="B302_SPRY"/>
    <property type="match status" value="1"/>
</dbReference>
<dbReference type="CDD" id="cd12872">
    <property type="entry name" value="SPRY_Ash2"/>
    <property type="match status" value="1"/>
</dbReference>
<dbReference type="Gene3D" id="2.60.120.920">
    <property type="match status" value="1"/>
</dbReference>
<feature type="domain" description="B30.2/SPRY" evidence="3">
    <location>
        <begin position="34"/>
        <end position="229"/>
    </location>
</feature>
<dbReference type="InterPro" id="IPR043136">
    <property type="entry name" value="B30.2/SPRY_sf"/>
</dbReference>
<dbReference type="GO" id="GO:0000976">
    <property type="term" value="F:transcription cis-regulatory region binding"/>
    <property type="evidence" value="ECO:0007669"/>
    <property type="project" value="TreeGrafter"/>
</dbReference>
<name>A0A6G1SB82_9ACAR</name>
<sequence length="328" mass="37599">MTTHKPLPPTRDGFRYCWGEDDPVLCRAYKQAISKDDALKRLSFIRRKVTYPHVKLSESDRAPQLKLEGDLTVTGDKGYCMIRATHCANRGRFYYEVNIDKMKKENNDQMSAARIGWGQKYSNLQAPLGYDQYGYSYRSRFGTKFHQAKGKVYDSGGGYGEGDVIGCMIELPYGNKQCMTEGRHLPPSIKSTGQVVNFKKKDNNEKPKMLEEQDELPKKLKVLRGSQISFYKNGRFLGVAFQDIYRGFYYPSISLYKSCRVTVNFGPTFRYPPPQPEDGFSLPWRPADDMAQIEVIDNLLSDILFIIEQENDPKGNKLELLIKKGLMN</sequence>
<dbReference type="GO" id="GO:0048188">
    <property type="term" value="C:Set1C/COMPASS complex"/>
    <property type="evidence" value="ECO:0007669"/>
    <property type="project" value="InterPro"/>
</dbReference>
<evidence type="ECO:0000256" key="2">
    <source>
        <dbReference type="ARBA" id="ARBA00023242"/>
    </source>
</evidence>
<keyword evidence="2" id="KW-0539">Nucleus</keyword>
<gene>
    <name evidence="4" type="primary">ASH2L</name>
    <name evidence="4" type="ORF">g.8055</name>
</gene>
<dbReference type="AlphaFoldDB" id="A0A6G1SB82"/>
<dbReference type="EMBL" id="GGYP01002409">
    <property type="protein sequence ID" value="MDE47180.1"/>
    <property type="molecule type" value="Transcribed_RNA"/>
</dbReference>
<evidence type="ECO:0000256" key="1">
    <source>
        <dbReference type="ARBA" id="ARBA00004123"/>
    </source>
</evidence>
<dbReference type="PANTHER" id="PTHR10598:SF0">
    <property type="entry name" value="SET1_ASH2 HISTONE METHYLTRANSFERASE COMPLEX SUBUNIT ASH2"/>
    <property type="match status" value="1"/>
</dbReference>
<dbReference type="SUPFAM" id="SSF49899">
    <property type="entry name" value="Concanavalin A-like lectins/glucanases"/>
    <property type="match status" value="1"/>
</dbReference>
<dbReference type="InterPro" id="IPR013320">
    <property type="entry name" value="ConA-like_dom_sf"/>
</dbReference>
<organism evidence="4">
    <name type="scientific">Aceria tosichella</name>
    <name type="common">wheat curl mite</name>
    <dbReference type="NCBI Taxonomy" id="561515"/>
    <lineage>
        <taxon>Eukaryota</taxon>
        <taxon>Metazoa</taxon>
        <taxon>Ecdysozoa</taxon>
        <taxon>Arthropoda</taxon>
        <taxon>Chelicerata</taxon>
        <taxon>Arachnida</taxon>
        <taxon>Acari</taxon>
        <taxon>Acariformes</taxon>
        <taxon>Trombidiformes</taxon>
        <taxon>Prostigmata</taxon>
        <taxon>Eupodina</taxon>
        <taxon>Eriophyoidea</taxon>
        <taxon>Eriophyidae</taxon>
        <taxon>Eriophyinae</taxon>
        <taxon>Aceriini</taxon>
        <taxon>Aceria</taxon>
    </lineage>
</organism>
<dbReference type="InterPro" id="IPR037353">
    <property type="entry name" value="ASH2"/>
</dbReference>
<evidence type="ECO:0000313" key="4">
    <source>
        <dbReference type="EMBL" id="MDE47180.1"/>
    </source>
</evidence>
<dbReference type="PANTHER" id="PTHR10598">
    <property type="entry name" value="SET1/ASH2 HISTONE METHYLTRANSFERASE COMPLEX SUBUNIT ASH2"/>
    <property type="match status" value="1"/>
</dbReference>
<reference evidence="4" key="1">
    <citation type="submission" date="2018-10" db="EMBL/GenBank/DDBJ databases">
        <title>Transcriptome assembly of Aceria tosichella (Wheat curl mite) Type 2.</title>
        <authorList>
            <person name="Scully E.D."/>
            <person name="Geib S.M."/>
            <person name="Palmer N.A."/>
            <person name="Gupta A.K."/>
            <person name="Sarath G."/>
            <person name="Tatineni S."/>
        </authorList>
    </citation>
    <scope>NUCLEOTIDE SEQUENCE</scope>
    <source>
        <strain evidence="4">LincolnNE</strain>
    </source>
</reference>